<sequence>ETTRKDKNQKAKIFIVVTHLVQSSKIITRGAKGSLQGVQEERLKSSLLDPSMCGFYQVCGEKLLDQQIVDNFLRTLTLLFDHIVVAIEESKDLERMRVEELQNSLEAPK</sequence>
<dbReference type="Proteomes" id="UP000257109">
    <property type="component" value="Unassembled WGS sequence"/>
</dbReference>
<proteinExistence type="predicted"/>
<dbReference type="OrthoDB" id="1435561at2759"/>
<name>A0A371G5D5_MUCPR</name>
<gene>
    <name evidence="1" type="ORF">CR513_33245</name>
</gene>
<keyword evidence="2" id="KW-1185">Reference proteome</keyword>
<protein>
    <submittedName>
        <fullName evidence="1">Uncharacterized protein</fullName>
    </submittedName>
</protein>
<dbReference type="EMBL" id="QJKJ01006765">
    <property type="protein sequence ID" value="RDX85553.1"/>
    <property type="molecule type" value="Genomic_DNA"/>
</dbReference>
<feature type="non-terminal residue" evidence="1">
    <location>
        <position position="1"/>
    </location>
</feature>
<evidence type="ECO:0000313" key="2">
    <source>
        <dbReference type="Proteomes" id="UP000257109"/>
    </source>
</evidence>
<organism evidence="1 2">
    <name type="scientific">Mucuna pruriens</name>
    <name type="common">Velvet bean</name>
    <name type="synonym">Dolichos pruriens</name>
    <dbReference type="NCBI Taxonomy" id="157652"/>
    <lineage>
        <taxon>Eukaryota</taxon>
        <taxon>Viridiplantae</taxon>
        <taxon>Streptophyta</taxon>
        <taxon>Embryophyta</taxon>
        <taxon>Tracheophyta</taxon>
        <taxon>Spermatophyta</taxon>
        <taxon>Magnoliopsida</taxon>
        <taxon>eudicotyledons</taxon>
        <taxon>Gunneridae</taxon>
        <taxon>Pentapetalae</taxon>
        <taxon>rosids</taxon>
        <taxon>fabids</taxon>
        <taxon>Fabales</taxon>
        <taxon>Fabaceae</taxon>
        <taxon>Papilionoideae</taxon>
        <taxon>50 kb inversion clade</taxon>
        <taxon>NPAAA clade</taxon>
        <taxon>indigoferoid/millettioid clade</taxon>
        <taxon>Phaseoleae</taxon>
        <taxon>Mucuna</taxon>
    </lineage>
</organism>
<evidence type="ECO:0000313" key="1">
    <source>
        <dbReference type="EMBL" id="RDX85553.1"/>
    </source>
</evidence>
<feature type="non-terminal residue" evidence="1">
    <location>
        <position position="109"/>
    </location>
</feature>
<reference evidence="1" key="1">
    <citation type="submission" date="2018-05" db="EMBL/GenBank/DDBJ databases">
        <title>Draft genome of Mucuna pruriens seed.</title>
        <authorList>
            <person name="Nnadi N.E."/>
            <person name="Vos R."/>
            <person name="Hasami M.H."/>
            <person name="Devisetty U.K."/>
            <person name="Aguiy J.C."/>
        </authorList>
    </citation>
    <scope>NUCLEOTIDE SEQUENCE [LARGE SCALE GENOMIC DNA]</scope>
    <source>
        <strain evidence="1">JCA_2017</strain>
    </source>
</reference>
<accession>A0A371G5D5</accession>
<dbReference type="AlphaFoldDB" id="A0A371G5D5"/>
<comment type="caution">
    <text evidence="1">The sequence shown here is derived from an EMBL/GenBank/DDBJ whole genome shotgun (WGS) entry which is preliminary data.</text>
</comment>